<keyword evidence="2" id="KW-0472">Membrane</keyword>
<evidence type="ECO:0000313" key="4">
    <source>
        <dbReference type="Proteomes" id="UP000179467"/>
    </source>
</evidence>
<evidence type="ECO:0000256" key="2">
    <source>
        <dbReference type="SAM" id="Phobius"/>
    </source>
</evidence>
<feature type="region of interest" description="Disordered" evidence="1">
    <location>
        <begin position="113"/>
        <end position="146"/>
    </location>
</feature>
<evidence type="ECO:0000313" key="3">
    <source>
        <dbReference type="EMBL" id="OHT20598.1"/>
    </source>
</evidence>
<organism evidence="3 4">
    <name type="scientific">Edaphosphingomonas haloaromaticamans</name>
    <dbReference type="NCBI Taxonomy" id="653954"/>
    <lineage>
        <taxon>Bacteria</taxon>
        <taxon>Pseudomonadati</taxon>
        <taxon>Pseudomonadota</taxon>
        <taxon>Alphaproteobacteria</taxon>
        <taxon>Sphingomonadales</taxon>
        <taxon>Rhizorhabdaceae</taxon>
        <taxon>Edaphosphingomonas</taxon>
    </lineage>
</organism>
<keyword evidence="4" id="KW-1185">Reference proteome</keyword>
<name>A0A1S1HER9_9SPHN</name>
<reference evidence="3 4" key="1">
    <citation type="submission" date="2016-09" db="EMBL/GenBank/DDBJ databases">
        <title>Metabolic pathway, cell adaptation mechanisms and a novel monoxygenase revealed through proteogenomic-transcription analysis of a Sphingomonas haloaromaticamans strain degrading the fungicide ortho-phenylphenol.</title>
        <authorList>
            <person name="Perruchon C."/>
            <person name="Papadopoulou E.S."/>
            <person name="Rousidou C."/>
            <person name="Vasileiadis S."/>
            <person name="Tanou G."/>
            <person name="Amoutzias G."/>
            <person name="Molassiotis A."/>
            <person name="Karpouzas D.G."/>
        </authorList>
    </citation>
    <scope>NUCLEOTIDE SEQUENCE [LARGE SCALE GENOMIC DNA]</scope>
    <source>
        <strain evidence="3 4">P3</strain>
    </source>
</reference>
<keyword evidence="2" id="KW-0812">Transmembrane</keyword>
<feature type="transmembrane region" description="Helical" evidence="2">
    <location>
        <begin position="12"/>
        <end position="37"/>
    </location>
</feature>
<protein>
    <recommendedName>
        <fullName evidence="5">DUF1622 domain-containing protein</fullName>
    </recommendedName>
</protein>
<dbReference type="Proteomes" id="UP000179467">
    <property type="component" value="Unassembled WGS sequence"/>
</dbReference>
<dbReference type="Pfam" id="PF07784">
    <property type="entry name" value="DUF1622"/>
    <property type="match status" value="1"/>
</dbReference>
<dbReference type="RefSeq" id="WP_070934089.1">
    <property type="nucleotide sequence ID" value="NZ_MIPT01000001.1"/>
</dbReference>
<evidence type="ECO:0000256" key="1">
    <source>
        <dbReference type="SAM" id="MobiDB-lite"/>
    </source>
</evidence>
<proteinExistence type="predicted"/>
<sequence length="146" mass="16140">MIEEWLIELTALVVPLIELAALIVITIGTAEAFVRGVPAMLSGRKNGHAVRLIWMRQARWLIAGLTFQLAADIIETSTAPSWDDVGRLGAIAVIRTFLNVFLERDQREIREIEERRALDSGKSPRPGADPTTSPELRTPSSNGDRP</sequence>
<dbReference type="InterPro" id="IPR012427">
    <property type="entry name" value="DUF1622"/>
</dbReference>
<evidence type="ECO:0008006" key="5">
    <source>
        <dbReference type="Google" id="ProtNLM"/>
    </source>
</evidence>
<keyword evidence="2" id="KW-1133">Transmembrane helix</keyword>
<dbReference type="OrthoDB" id="9812897at2"/>
<accession>A0A1S1HER9</accession>
<dbReference type="PANTHER" id="PTHR38468">
    <property type="entry name" value="SLL0939 PROTEIN"/>
    <property type="match status" value="1"/>
</dbReference>
<dbReference type="EMBL" id="MIPT01000001">
    <property type="protein sequence ID" value="OHT20598.1"/>
    <property type="molecule type" value="Genomic_DNA"/>
</dbReference>
<feature type="compositionally biased region" description="Polar residues" evidence="1">
    <location>
        <begin position="130"/>
        <end position="146"/>
    </location>
</feature>
<gene>
    <name evidence="3" type="ORF">BHE75_02597</name>
</gene>
<comment type="caution">
    <text evidence="3">The sequence shown here is derived from an EMBL/GenBank/DDBJ whole genome shotgun (WGS) entry which is preliminary data.</text>
</comment>
<dbReference type="AlphaFoldDB" id="A0A1S1HER9"/>
<dbReference type="PANTHER" id="PTHR38468:SF1">
    <property type="entry name" value="SLL0939 PROTEIN"/>
    <property type="match status" value="1"/>
</dbReference>